<feature type="domain" description="PPIase cyclophilin-type" evidence="2">
    <location>
        <begin position="1"/>
        <end position="94"/>
    </location>
</feature>
<proteinExistence type="inferred from homology"/>
<dbReference type="PANTHER" id="PTHR11071:SF561">
    <property type="entry name" value="PEPTIDYL-PROLYL CIS-TRANS ISOMERASE D-RELATED"/>
    <property type="match status" value="1"/>
</dbReference>
<dbReference type="InterPro" id="IPR002130">
    <property type="entry name" value="Cyclophilin-type_PPIase_dom"/>
</dbReference>
<dbReference type="GO" id="GO:0016853">
    <property type="term" value="F:isomerase activity"/>
    <property type="evidence" value="ECO:0007669"/>
    <property type="project" value="UniProtKB-KW"/>
</dbReference>
<evidence type="ECO:0000313" key="4">
    <source>
        <dbReference type="Proteomes" id="UP001558713"/>
    </source>
</evidence>
<organism evidence="3 4">
    <name type="scientific">Cardamine amara subsp. amara</name>
    <dbReference type="NCBI Taxonomy" id="228776"/>
    <lineage>
        <taxon>Eukaryota</taxon>
        <taxon>Viridiplantae</taxon>
        <taxon>Streptophyta</taxon>
        <taxon>Embryophyta</taxon>
        <taxon>Tracheophyta</taxon>
        <taxon>Spermatophyta</taxon>
        <taxon>Magnoliopsida</taxon>
        <taxon>eudicotyledons</taxon>
        <taxon>Gunneridae</taxon>
        <taxon>Pentapetalae</taxon>
        <taxon>rosids</taxon>
        <taxon>malvids</taxon>
        <taxon>Brassicales</taxon>
        <taxon>Brassicaceae</taxon>
        <taxon>Cardamineae</taxon>
        <taxon>Cardamine</taxon>
    </lineage>
</organism>
<evidence type="ECO:0000259" key="2">
    <source>
        <dbReference type="PROSITE" id="PS50072"/>
    </source>
</evidence>
<dbReference type="SUPFAM" id="SSF50891">
    <property type="entry name" value="Cyclophilin-like"/>
    <property type="match status" value="1"/>
</dbReference>
<name>A0ABD1A211_CARAN</name>
<evidence type="ECO:0000313" key="3">
    <source>
        <dbReference type="EMBL" id="KAL1200809.1"/>
    </source>
</evidence>
<dbReference type="Pfam" id="PF00160">
    <property type="entry name" value="Pro_isomerase"/>
    <property type="match status" value="1"/>
</dbReference>
<sequence>MWGGGDFIYGTSMGSESIYSGLFEDENFDLKHDRPGVLSMANCGENTNGSQFQIVLKKFPDIVVFGQVINSIGPEVETWSGKPSKPVVIADCGEL</sequence>
<dbReference type="AlphaFoldDB" id="A0ABD1A211"/>
<reference evidence="3 4" key="1">
    <citation type="submission" date="2024-04" db="EMBL/GenBank/DDBJ databases">
        <title>Genome assembly C_amara_ONT_v2.</title>
        <authorList>
            <person name="Yant L."/>
            <person name="Moore C."/>
            <person name="Slenker M."/>
        </authorList>
    </citation>
    <scope>NUCLEOTIDE SEQUENCE [LARGE SCALE GENOMIC DNA]</scope>
    <source>
        <tissue evidence="3">Leaf</tissue>
    </source>
</reference>
<comment type="caution">
    <text evidence="3">The sequence shown here is derived from an EMBL/GenBank/DDBJ whole genome shotgun (WGS) entry which is preliminary data.</text>
</comment>
<dbReference type="PANTHER" id="PTHR11071">
    <property type="entry name" value="PEPTIDYL-PROLYL CIS-TRANS ISOMERASE"/>
    <property type="match status" value="1"/>
</dbReference>
<comment type="similarity">
    <text evidence="1">Belongs to the cyclophilin-type PPIase family.</text>
</comment>
<dbReference type="Proteomes" id="UP001558713">
    <property type="component" value="Unassembled WGS sequence"/>
</dbReference>
<evidence type="ECO:0000256" key="1">
    <source>
        <dbReference type="ARBA" id="ARBA00007365"/>
    </source>
</evidence>
<keyword evidence="3" id="KW-0413">Isomerase</keyword>
<dbReference type="EMBL" id="JBANAX010000609">
    <property type="protein sequence ID" value="KAL1200809.1"/>
    <property type="molecule type" value="Genomic_DNA"/>
</dbReference>
<keyword evidence="4" id="KW-1185">Reference proteome</keyword>
<dbReference type="Gene3D" id="2.40.100.10">
    <property type="entry name" value="Cyclophilin-like"/>
    <property type="match status" value="1"/>
</dbReference>
<accession>A0ABD1A211</accession>
<dbReference type="PROSITE" id="PS50072">
    <property type="entry name" value="CSA_PPIASE_2"/>
    <property type="match status" value="1"/>
</dbReference>
<dbReference type="InterPro" id="IPR029000">
    <property type="entry name" value="Cyclophilin-like_dom_sf"/>
</dbReference>
<gene>
    <name evidence="3" type="ORF">V5N11_009475</name>
</gene>
<protein>
    <submittedName>
        <fullName evidence="3">Peptidyl-prolyl cis-trans isomerase CYP19-2</fullName>
    </submittedName>
</protein>